<organism evidence="2 3">
    <name type="scientific">Clonorchis sinensis</name>
    <name type="common">Chinese liver fluke</name>
    <dbReference type="NCBI Taxonomy" id="79923"/>
    <lineage>
        <taxon>Eukaryota</taxon>
        <taxon>Metazoa</taxon>
        <taxon>Spiralia</taxon>
        <taxon>Lophotrochozoa</taxon>
        <taxon>Platyhelminthes</taxon>
        <taxon>Trematoda</taxon>
        <taxon>Digenea</taxon>
        <taxon>Opisthorchiida</taxon>
        <taxon>Opisthorchiata</taxon>
        <taxon>Opisthorchiidae</taxon>
        <taxon>Clonorchis</taxon>
    </lineage>
</organism>
<name>A0A8T1MTQ0_CLOSI</name>
<dbReference type="EMBL" id="NIRI02000013">
    <property type="protein sequence ID" value="KAG5452754.1"/>
    <property type="molecule type" value="Genomic_DNA"/>
</dbReference>
<dbReference type="Proteomes" id="UP000286415">
    <property type="component" value="Unassembled WGS sequence"/>
</dbReference>
<keyword evidence="3" id="KW-1185">Reference proteome</keyword>
<reference evidence="2 3" key="1">
    <citation type="journal article" date="2018" name="Biotechnol. Adv.">
        <title>Improved genomic resources and new bioinformatic workflow for the carcinogenic parasite Clonorchis sinensis: Biotechnological implications.</title>
        <authorList>
            <person name="Wang D."/>
            <person name="Korhonen P.K."/>
            <person name="Gasser R.B."/>
            <person name="Young N.D."/>
        </authorList>
    </citation>
    <scope>NUCLEOTIDE SEQUENCE [LARGE SCALE GENOMIC DNA]</scope>
    <source>
        <strain evidence="2">Cs-k2</strain>
    </source>
</reference>
<reference evidence="2 3" key="2">
    <citation type="journal article" date="2021" name="Genomics">
        <title>High-quality reference genome for Clonorchis sinensis.</title>
        <authorList>
            <person name="Young N.D."/>
            <person name="Stroehlein A.J."/>
            <person name="Kinkar L."/>
            <person name="Wang T."/>
            <person name="Sohn W.M."/>
            <person name="Chang B.C.H."/>
            <person name="Kaur P."/>
            <person name="Weisz D."/>
            <person name="Dudchenko O."/>
            <person name="Aiden E.L."/>
            <person name="Korhonen P.K."/>
            <person name="Gasser R.B."/>
        </authorList>
    </citation>
    <scope>NUCLEOTIDE SEQUENCE [LARGE SCALE GENOMIC DNA]</scope>
    <source>
        <strain evidence="2">Cs-k2</strain>
    </source>
</reference>
<comment type="caution">
    <text evidence="2">The sequence shown here is derived from an EMBL/GenBank/DDBJ whole genome shotgun (WGS) entry which is preliminary data.</text>
</comment>
<evidence type="ECO:0000256" key="1">
    <source>
        <dbReference type="SAM" id="MobiDB-lite"/>
    </source>
</evidence>
<protein>
    <submittedName>
        <fullName evidence="2">Uncharacterized protein</fullName>
    </submittedName>
</protein>
<feature type="region of interest" description="Disordered" evidence="1">
    <location>
        <begin position="1"/>
        <end position="101"/>
    </location>
</feature>
<feature type="compositionally biased region" description="Polar residues" evidence="1">
    <location>
        <begin position="57"/>
        <end position="70"/>
    </location>
</feature>
<sequence>MSQTAPEDVQMNEDRDRDTAMPENPVHQSENVDDSSREETGLPSDAAAGEGADEQSADQSATDSSPTTQPMAGENTPDQPAIADECDQTRCNEVISDANET</sequence>
<accession>A0A8T1MTQ0</accession>
<evidence type="ECO:0000313" key="2">
    <source>
        <dbReference type="EMBL" id="KAG5452754.1"/>
    </source>
</evidence>
<evidence type="ECO:0000313" key="3">
    <source>
        <dbReference type="Proteomes" id="UP000286415"/>
    </source>
</evidence>
<dbReference type="AlphaFoldDB" id="A0A8T1MTQ0"/>
<proteinExistence type="predicted"/>
<gene>
    <name evidence="2" type="ORF">CSKR_202293</name>
</gene>